<evidence type="ECO:0000313" key="2">
    <source>
        <dbReference type="EMBL" id="PIB26157.1"/>
    </source>
</evidence>
<dbReference type="InterPro" id="IPR009683">
    <property type="entry name" value="Extensin-like_C"/>
</dbReference>
<dbReference type="InterPro" id="IPR009045">
    <property type="entry name" value="Zn_M74/Hedgehog-like"/>
</dbReference>
<dbReference type="EMBL" id="MDGM01000007">
    <property type="protein sequence ID" value="PIB26157.1"/>
    <property type="molecule type" value="Genomic_DNA"/>
</dbReference>
<organism evidence="2 3">
    <name type="scientific">Paramylibacter kogurei</name>
    <dbReference type="NCBI Taxonomy" id="1889778"/>
    <lineage>
        <taxon>Bacteria</taxon>
        <taxon>Pseudomonadati</taxon>
        <taxon>Pseudomonadota</taxon>
        <taxon>Alphaproteobacteria</taxon>
        <taxon>Rhodobacterales</taxon>
        <taxon>Paracoccaceae</taxon>
        <taxon>Paramylibacter</taxon>
    </lineage>
</organism>
<feature type="domain" description="Extensin-like C-terminal" evidence="1">
    <location>
        <begin position="21"/>
        <end position="176"/>
    </location>
</feature>
<name>A0A2G5K9G0_9RHOB</name>
<dbReference type="AlphaFoldDB" id="A0A2G5K9G0"/>
<dbReference type="SUPFAM" id="SSF55166">
    <property type="entry name" value="Hedgehog/DD-peptidase"/>
    <property type="match status" value="1"/>
</dbReference>
<comment type="caution">
    <text evidence="2">The sequence shown here is derived from an EMBL/GenBank/DDBJ whole genome shotgun (WGS) entry which is preliminary data.</text>
</comment>
<reference evidence="2 3" key="1">
    <citation type="submission" date="2016-08" db="EMBL/GenBank/DDBJ databases">
        <title>Draft genome of Amylibacter sp. strain 4G11.</title>
        <authorList>
            <person name="Wong S.-K."/>
            <person name="Hamasaki K."/>
            <person name="Yoshizawa S."/>
        </authorList>
    </citation>
    <scope>NUCLEOTIDE SEQUENCE [LARGE SCALE GENOMIC DNA]</scope>
    <source>
        <strain evidence="2 3">4G11</strain>
    </source>
</reference>
<proteinExistence type="predicted"/>
<evidence type="ECO:0000259" key="1">
    <source>
        <dbReference type="Pfam" id="PF06904"/>
    </source>
</evidence>
<dbReference type="Pfam" id="PF06904">
    <property type="entry name" value="Extensin-like_C"/>
    <property type="match status" value="1"/>
</dbReference>
<gene>
    <name evidence="2" type="ORF">BFP76_12575</name>
</gene>
<sequence>MAQDAKICGDRKIRGEIAAPIMSKNSGCGIVSPVRVTSVDDVALSTPALIDCTTAKALKAWVKKSAKPAFKRKGKLAQLQVVASYSCRTRNNKPGAKMSEHSLGHAIDIAGFTLKNGEHVSVLNDWGKGKYRKPLKRVHANACGIFGTVLGPNSDVYHRDHFHFDTARYRSGPYCR</sequence>
<accession>A0A2G5K9G0</accession>
<protein>
    <submittedName>
        <fullName evidence="2">Extensin family protein</fullName>
    </submittedName>
</protein>
<dbReference type="Proteomes" id="UP000231516">
    <property type="component" value="Unassembled WGS sequence"/>
</dbReference>
<evidence type="ECO:0000313" key="3">
    <source>
        <dbReference type="Proteomes" id="UP000231516"/>
    </source>
</evidence>
<keyword evidence="3" id="KW-1185">Reference proteome</keyword>